<protein>
    <submittedName>
        <fullName evidence="1 3">Uncharacterized protein</fullName>
    </submittedName>
</protein>
<organism evidence="3">
    <name type="scientific">Schistosoma curassoni</name>
    <dbReference type="NCBI Taxonomy" id="6186"/>
    <lineage>
        <taxon>Eukaryota</taxon>
        <taxon>Metazoa</taxon>
        <taxon>Spiralia</taxon>
        <taxon>Lophotrochozoa</taxon>
        <taxon>Platyhelminthes</taxon>
        <taxon>Trematoda</taxon>
        <taxon>Digenea</taxon>
        <taxon>Strigeidida</taxon>
        <taxon>Schistosomatoidea</taxon>
        <taxon>Schistosomatidae</taxon>
        <taxon>Schistosoma</taxon>
    </lineage>
</organism>
<evidence type="ECO:0000313" key="2">
    <source>
        <dbReference type="Proteomes" id="UP000279833"/>
    </source>
</evidence>
<dbReference type="AlphaFoldDB" id="A0A183JP06"/>
<sequence length="46" mass="5585">MCNFARYKLGLRGCSMDRWSVFKVIFDQINVKESNLYLFWTIYITI</sequence>
<dbReference type="WBParaSite" id="SCUD_0000444201-mRNA-1">
    <property type="protein sequence ID" value="SCUD_0000444201-mRNA-1"/>
    <property type="gene ID" value="SCUD_0000444201"/>
</dbReference>
<name>A0A183JP06_9TREM</name>
<evidence type="ECO:0000313" key="1">
    <source>
        <dbReference type="EMBL" id="VDO88948.1"/>
    </source>
</evidence>
<dbReference type="Proteomes" id="UP000279833">
    <property type="component" value="Unassembled WGS sequence"/>
</dbReference>
<evidence type="ECO:0000313" key="3">
    <source>
        <dbReference type="WBParaSite" id="SCUD_0000444201-mRNA-1"/>
    </source>
</evidence>
<reference evidence="3" key="1">
    <citation type="submission" date="2016-06" db="UniProtKB">
        <authorList>
            <consortium name="WormBaseParasite"/>
        </authorList>
    </citation>
    <scope>IDENTIFICATION</scope>
</reference>
<keyword evidence="2" id="KW-1185">Reference proteome</keyword>
<gene>
    <name evidence="1" type="ORF">SCUD_LOCUS4442</name>
</gene>
<accession>A0A183JP06</accession>
<reference evidence="1 2" key="2">
    <citation type="submission" date="2018-11" db="EMBL/GenBank/DDBJ databases">
        <authorList>
            <consortium name="Pathogen Informatics"/>
        </authorList>
    </citation>
    <scope>NUCLEOTIDE SEQUENCE [LARGE SCALE GENOMIC DNA]</scope>
    <source>
        <strain evidence="1">Dakar</strain>
        <strain evidence="2">Dakar, Senegal</strain>
    </source>
</reference>
<dbReference type="EMBL" id="UZAK01005913">
    <property type="protein sequence ID" value="VDO88948.1"/>
    <property type="molecule type" value="Genomic_DNA"/>
</dbReference>
<proteinExistence type="predicted"/>